<dbReference type="SUPFAM" id="SSF50249">
    <property type="entry name" value="Nucleic acid-binding proteins"/>
    <property type="match status" value="2"/>
</dbReference>
<reference evidence="3 4" key="1">
    <citation type="journal article" date="2013" name="Curr. Biol.">
        <title>The Genome of the Foraminiferan Reticulomyxa filosa.</title>
        <authorList>
            <person name="Glockner G."/>
            <person name="Hulsmann N."/>
            <person name="Schleicher M."/>
            <person name="Noegel A.A."/>
            <person name="Eichinger L."/>
            <person name="Gallinger C."/>
            <person name="Pawlowski J."/>
            <person name="Sierra R."/>
            <person name="Euteneuer U."/>
            <person name="Pillet L."/>
            <person name="Moustafa A."/>
            <person name="Platzer M."/>
            <person name="Groth M."/>
            <person name="Szafranski K."/>
            <person name="Schliwa M."/>
        </authorList>
    </citation>
    <scope>NUCLEOTIDE SEQUENCE [LARGE SCALE GENOMIC DNA]</scope>
</reference>
<evidence type="ECO:0000259" key="2">
    <source>
        <dbReference type="Pfam" id="PF16900"/>
    </source>
</evidence>
<dbReference type="Pfam" id="PF16900">
    <property type="entry name" value="REPA_OB_2"/>
    <property type="match status" value="1"/>
</dbReference>
<dbReference type="Proteomes" id="UP000023152">
    <property type="component" value="Unassembled WGS sequence"/>
</dbReference>
<dbReference type="OrthoDB" id="1751331at2759"/>
<dbReference type="Gene3D" id="2.40.50.140">
    <property type="entry name" value="Nucleic acid-binding proteins"/>
    <property type="match status" value="2"/>
</dbReference>
<organism evidence="3 4">
    <name type="scientific">Reticulomyxa filosa</name>
    <dbReference type="NCBI Taxonomy" id="46433"/>
    <lineage>
        <taxon>Eukaryota</taxon>
        <taxon>Sar</taxon>
        <taxon>Rhizaria</taxon>
        <taxon>Retaria</taxon>
        <taxon>Foraminifera</taxon>
        <taxon>Monothalamids</taxon>
        <taxon>Reticulomyxidae</taxon>
        <taxon>Reticulomyxa</taxon>
    </lineage>
</organism>
<name>X6NRS9_RETFI</name>
<dbReference type="AlphaFoldDB" id="X6NRS9"/>
<comment type="caution">
    <text evidence="3">The sequence shown here is derived from an EMBL/GenBank/DDBJ whole genome shotgun (WGS) entry which is preliminary data.</text>
</comment>
<dbReference type="PANTHER" id="PTHR47165">
    <property type="entry name" value="OS03G0429900 PROTEIN"/>
    <property type="match status" value="1"/>
</dbReference>
<keyword evidence="1" id="KW-0238">DNA-binding</keyword>
<gene>
    <name evidence="3" type="ORF">RFI_08484</name>
</gene>
<keyword evidence="4" id="KW-1185">Reference proteome</keyword>
<dbReference type="PANTHER" id="PTHR47165:SF4">
    <property type="entry name" value="OS03G0429900 PROTEIN"/>
    <property type="match status" value="1"/>
</dbReference>
<evidence type="ECO:0000256" key="1">
    <source>
        <dbReference type="ARBA" id="ARBA00023125"/>
    </source>
</evidence>
<accession>X6NRS9</accession>
<sequence>MPKQIRAIAFNYFADKLFPLFSKGNVYMISSGKVVLSNKMYSQIKNDYMIIMNEKTEVELCKDDDENKSNDNTDIAKQIFVFVPIESIMQSRIWTYVDVIGYVECVQPLQVANSCQRKLKKRPIILVDPSGKIEVTLWEGDAENSMKTIEMLSHCRIQRMFGL</sequence>
<dbReference type="GO" id="GO:0003677">
    <property type="term" value="F:DNA binding"/>
    <property type="evidence" value="ECO:0007669"/>
    <property type="project" value="UniProtKB-KW"/>
</dbReference>
<evidence type="ECO:0000313" key="3">
    <source>
        <dbReference type="EMBL" id="ETO28648.1"/>
    </source>
</evidence>
<dbReference type="EMBL" id="ASPP01006548">
    <property type="protein sequence ID" value="ETO28648.1"/>
    <property type="molecule type" value="Genomic_DNA"/>
</dbReference>
<dbReference type="InterPro" id="IPR031657">
    <property type="entry name" value="REPA_OB_2"/>
</dbReference>
<feature type="domain" description="Replication protein A OB" evidence="2">
    <location>
        <begin position="94"/>
        <end position="145"/>
    </location>
</feature>
<dbReference type="InterPro" id="IPR012340">
    <property type="entry name" value="NA-bd_OB-fold"/>
</dbReference>
<protein>
    <recommendedName>
        <fullName evidence="2">Replication protein A OB domain-containing protein</fullName>
    </recommendedName>
</protein>
<evidence type="ECO:0000313" key="4">
    <source>
        <dbReference type="Proteomes" id="UP000023152"/>
    </source>
</evidence>
<proteinExistence type="predicted"/>